<reference evidence="1" key="1">
    <citation type="submission" date="2025-08" db="UniProtKB">
        <authorList>
            <consortium name="Ensembl"/>
        </authorList>
    </citation>
    <scope>IDENTIFICATION</scope>
</reference>
<protein>
    <recommendedName>
        <fullName evidence="3">Reverse transcriptase domain-containing protein</fullName>
    </recommendedName>
</protein>
<evidence type="ECO:0000313" key="2">
    <source>
        <dbReference type="Proteomes" id="UP000261360"/>
    </source>
</evidence>
<reference evidence="1" key="2">
    <citation type="submission" date="2025-09" db="UniProtKB">
        <authorList>
            <consortium name="Ensembl"/>
        </authorList>
    </citation>
    <scope>IDENTIFICATION</scope>
</reference>
<name>A0A3B4X527_SERLL</name>
<dbReference type="Ensembl" id="ENSSLDT00000008071.1">
    <property type="protein sequence ID" value="ENSSLDP00000007818.1"/>
    <property type="gene ID" value="ENSSLDG00000006220.1"/>
</dbReference>
<dbReference type="Proteomes" id="UP000261360">
    <property type="component" value="Unplaced"/>
</dbReference>
<organism evidence="1 2">
    <name type="scientific">Seriola lalandi dorsalis</name>
    <dbReference type="NCBI Taxonomy" id="1841481"/>
    <lineage>
        <taxon>Eukaryota</taxon>
        <taxon>Metazoa</taxon>
        <taxon>Chordata</taxon>
        <taxon>Craniata</taxon>
        <taxon>Vertebrata</taxon>
        <taxon>Euteleostomi</taxon>
        <taxon>Actinopterygii</taxon>
        <taxon>Neopterygii</taxon>
        <taxon>Teleostei</taxon>
        <taxon>Neoteleostei</taxon>
        <taxon>Acanthomorphata</taxon>
        <taxon>Carangaria</taxon>
        <taxon>Carangiformes</taxon>
        <taxon>Carangidae</taxon>
        <taxon>Seriola</taxon>
    </lineage>
</organism>
<sequence length="110" mass="12695">LINKLIESDQQYLNSPFTEVVLATVKSIRSNKSPGPDGFSDGFYQEFWNDLQPIFISVIKTFCHNRILPQSMHVAHISVPISLLTMILRLSRYYQVISYLLKDLTLFCLN</sequence>
<keyword evidence="2" id="KW-1185">Reference proteome</keyword>
<dbReference type="GeneTree" id="ENSGT00940000181301"/>
<proteinExistence type="predicted"/>
<evidence type="ECO:0000313" key="1">
    <source>
        <dbReference type="Ensembl" id="ENSSLDP00000007818.1"/>
    </source>
</evidence>
<dbReference type="AlphaFoldDB" id="A0A3B4X527"/>
<evidence type="ECO:0008006" key="3">
    <source>
        <dbReference type="Google" id="ProtNLM"/>
    </source>
</evidence>
<dbReference type="STRING" id="1841481.ENSSLDP00000007818"/>
<accession>A0A3B4X527</accession>